<dbReference type="InterPro" id="IPR011701">
    <property type="entry name" value="MFS"/>
</dbReference>
<feature type="transmembrane region" description="Helical" evidence="6">
    <location>
        <begin position="337"/>
        <end position="360"/>
    </location>
</feature>
<dbReference type="PANTHER" id="PTHR43124:SF3">
    <property type="entry name" value="CHLORAMPHENICOL EFFLUX PUMP RV0191"/>
    <property type="match status" value="1"/>
</dbReference>
<evidence type="ECO:0000256" key="4">
    <source>
        <dbReference type="ARBA" id="ARBA00022989"/>
    </source>
</evidence>
<evidence type="ECO:0000313" key="8">
    <source>
        <dbReference type="EMBL" id="APX97782.1"/>
    </source>
</evidence>
<evidence type="ECO:0000256" key="3">
    <source>
        <dbReference type="ARBA" id="ARBA00022692"/>
    </source>
</evidence>
<feature type="transmembrane region" description="Helical" evidence="6">
    <location>
        <begin position="132"/>
        <end position="153"/>
    </location>
</feature>
<reference evidence="8 11" key="1">
    <citation type="submission" date="2017-01" db="EMBL/GenBank/DDBJ databases">
        <title>Complete genome sequence of Haloterrigena daqingensis type strain (JX313T).</title>
        <authorList>
            <person name="Shuang W."/>
        </authorList>
    </citation>
    <scope>NUCLEOTIDE SEQUENCE [LARGE SCALE GENOMIC DNA]</scope>
    <source>
        <strain evidence="8 11">JX313</strain>
    </source>
</reference>
<dbReference type="PROSITE" id="PS50850">
    <property type="entry name" value="MFS"/>
    <property type="match status" value="1"/>
</dbReference>
<gene>
    <name evidence="8" type="ORF">BB347_14785</name>
    <name evidence="9" type="ORF">SAMN05421809_2796</name>
</gene>
<evidence type="ECO:0000313" key="9">
    <source>
        <dbReference type="EMBL" id="SIR90424.1"/>
    </source>
</evidence>
<keyword evidence="3 6" id="KW-0812">Transmembrane</keyword>
<evidence type="ECO:0000256" key="5">
    <source>
        <dbReference type="ARBA" id="ARBA00023136"/>
    </source>
</evidence>
<dbReference type="KEGG" id="hda:BB347_14785"/>
<dbReference type="Pfam" id="PF07690">
    <property type="entry name" value="MFS_1"/>
    <property type="match status" value="1"/>
</dbReference>
<feature type="transmembrane region" description="Helical" evidence="6">
    <location>
        <begin position="75"/>
        <end position="92"/>
    </location>
</feature>
<keyword evidence="2" id="KW-1003">Cell membrane</keyword>
<comment type="subcellular location">
    <subcellularLocation>
        <location evidence="1">Cell membrane</location>
        <topology evidence="1">Multi-pass membrane protein</topology>
    </subcellularLocation>
</comment>
<reference evidence="9 10" key="2">
    <citation type="submission" date="2017-01" db="EMBL/GenBank/DDBJ databases">
        <authorList>
            <person name="Mah S.A."/>
            <person name="Swanson W.J."/>
            <person name="Moy G.W."/>
            <person name="Vacquier V.D."/>
        </authorList>
    </citation>
    <scope>NUCLEOTIDE SEQUENCE [LARGE SCALE GENOMIC DNA]</scope>
    <source>
        <strain evidence="9 10">CGMCC 1.8909</strain>
    </source>
</reference>
<dbReference type="Proteomes" id="UP000187321">
    <property type="component" value="Chromosome"/>
</dbReference>
<feature type="transmembrane region" description="Helical" evidence="6">
    <location>
        <begin position="366"/>
        <end position="386"/>
    </location>
</feature>
<dbReference type="SUPFAM" id="SSF103473">
    <property type="entry name" value="MFS general substrate transporter"/>
    <property type="match status" value="1"/>
</dbReference>
<evidence type="ECO:0000256" key="2">
    <source>
        <dbReference type="ARBA" id="ARBA00022475"/>
    </source>
</evidence>
<feature type="transmembrane region" description="Helical" evidence="6">
    <location>
        <begin position="272"/>
        <end position="292"/>
    </location>
</feature>
<dbReference type="GO" id="GO:0022857">
    <property type="term" value="F:transmembrane transporter activity"/>
    <property type="evidence" value="ECO:0007669"/>
    <property type="project" value="InterPro"/>
</dbReference>
<sequence>MKWRYTHTALVLCTLAFMGTMVARLSISPLVPAITDDFGVSNAAVGFALSLMWATYAIAQFPSGIFGDRFGERRVILTAIGLTGVASIFLALSPTFGLFVVFAIVLGFGAGLHYTPATTYLTKQFDDIGRAIGFHIAGSPAAGLVAPVAAALIASFYGWRAGILIGALFAIPLFVLFIWRIRPTTPERPEQPMRERVQITTIFELLSRPSIAYTTLIAFLCAFTWQATASFLPAFFEDGQGLSASLASALFSLYFLAHGLTQPLTGWLSDRFGRDATTVVSMSAGVLGYGALVVADSLAVYALSVCFIGLAMSWGAPVQSRFMDSFTDAERSTGFGLVRTVYMTTGASGSVAVGALADFFGWEAAFAVLAGIMALVCATIATNRVLRLGL</sequence>
<accession>A0A1N7EQV3</accession>
<feature type="transmembrane region" description="Helical" evidence="6">
    <location>
        <begin position="211"/>
        <end position="236"/>
    </location>
</feature>
<keyword evidence="5 6" id="KW-0472">Membrane</keyword>
<dbReference type="InterPro" id="IPR020846">
    <property type="entry name" value="MFS_dom"/>
</dbReference>
<feature type="transmembrane region" description="Helical" evidence="6">
    <location>
        <begin position="298"/>
        <end position="316"/>
    </location>
</feature>
<dbReference type="PANTHER" id="PTHR43124">
    <property type="entry name" value="PURINE EFFLUX PUMP PBUE"/>
    <property type="match status" value="1"/>
</dbReference>
<protein>
    <submittedName>
        <fullName evidence="8">MFS transporter</fullName>
    </submittedName>
    <submittedName>
        <fullName evidence="9">Sugar phosphate permease</fullName>
    </submittedName>
</protein>
<dbReference type="STRING" id="588898.BB347_14785"/>
<keyword evidence="10" id="KW-1185">Reference proteome</keyword>
<evidence type="ECO:0000313" key="10">
    <source>
        <dbReference type="Proteomes" id="UP000185687"/>
    </source>
</evidence>
<evidence type="ECO:0000256" key="6">
    <source>
        <dbReference type="SAM" id="Phobius"/>
    </source>
</evidence>
<feature type="transmembrane region" description="Helical" evidence="6">
    <location>
        <begin position="159"/>
        <end position="179"/>
    </location>
</feature>
<proteinExistence type="predicted"/>
<dbReference type="EMBL" id="FTNP01000004">
    <property type="protein sequence ID" value="SIR90424.1"/>
    <property type="molecule type" value="Genomic_DNA"/>
</dbReference>
<name>A0A1N7EQV3_9EURY</name>
<keyword evidence="4 6" id="KW-1133">Transmembrane helix</keyword>
<organism evidence="9 10">
    <name type="scientific">Natronorubrum daqingense</name>
    <dbReference type="NCBI Taxonomy" id="588898"/>
    <lineage>
        <taxon>Archaea</taxon>
        <taxon>Methanobacteriati</taxon>
        <taxon>Methanobacteriota</taxon>
        <taxon>Stenosarchaea group</taxon>
        <taxon>Halobacteria</taxon>
        <taxon>Halobacteriales</taxon>
        <taxon>Natrialbaceae</taxon>
        <taxon>Natronorubrum</taxon>
    </lineage>
</organism>
<feature type="transmembrane region" description="Helical" evidence="6">
    <location>
        <begin position="98"/>
        <end position="120"/>
    </location>
</feature>
<feature type="domain" description="Major facilitator superfamily (MFS) profile" evidence="7">
    <location>
        <begin position="9"/>
        <end position="385"/>
    </location>
</feature>
<dbReference type="RefSeq" id="WP_076582750.1">
    <property type="nucleotide sequence ID" value="NZ_CP019327.1"/>
</dbReference>
<evidence type="ECO:0000313" key="11">
    <source>
        <dbReference type="Proteomes" id="UP000187321"/>
    </source>
</evidence>
<evidence type="ECO:0000256" key="1">
    <source>
        <dbReference type="ARBA" id="ARBA00004651"/>
    </source>
</evidence>
<dbReference type="OrthoDB" id="29061at2157"/>
<dbReference type="CDD" id="cd17325">
    <property type="entry name" value="MFS_MdtG_SLC18_like"/>
    <property type="match status" value="1"/>
</dbReference>
<dbReference type="AlphaFoldDB" id="A0A1N7EQV3"/>
<evidence type="ECO:0000259" key="7">
    <source>
        <dbReference type="PROSITE" id="PS50850"/>
    </source>
</evidence>
<feature type="transmembrane region" description="Helical" evidence="6">
    <location>
        <begin position="242"/>
        <end position="260"/>
    </location>
</feature>
<dbReference type="InterPro" id="IPR050189">
    <property type="entry name" value="MFS_Efflux_Transporters"/>
</dbReference>
<dbReference type="InterPro" id="IPR036259">
    <property type="entry name" value="MFS_trans_sf"/>
</dbReference>
<dbReference type="GeneID" id="30957234"/>
<dbReference type="EMBL" id="CP019327">
    <property type="protein sequence ID" value="APX97782.1"/>
    <property type="molecule type" value="Genomic_DNA"/>
</dbReference>
<feature type="transmembrane region" description="Helical" evidence="6">
    <location>
        <begin position="43"/>
        <end position="63"/>
    </location>
</feature>
<dbReference type="Gene3D" id="1.20.1250.20">
    <property type="entry name" value="MFS general substrate transporter like domains"/>
    <property type="match status" value="2"/>
</dbReference>
<dbReference type="GO" id="GO:0005886">
    <property type="term" value="C:plasma membrane"/>
    <property type="evidence" value="ECO:0007669"/>
    <property type="project" value="UniProtKB-SubCell"/>
</dbReference>
<dbReference type="Proteomes" id="UP000185687">
    <property type="component" value="Unassembled WGS sequence"/>
</dbReference>